<proteinExistence type="inferred from homology"/>
<dbReference type="InterPro" id="IPR004636">
    <property type="entry name" value="AcOrn/SuccOrn_fam"/>
</dbReference>
<dbReference type="Gene3D" id="3.40.640.10">
    <property type="entry name" value="Type I PLP-dependent aspartate aminotransferase-like (Major domain)"/>
    <property type="match status" value="1"/>
</dbReference>
<dbReference type="InterPro" id="IPR050103">
    <property type="entry name" value="Class-III_PLP-dep_AT"/>
</dbReference>
<dbReference type="InterPro" id="IPR015421">
    <property type="entry name" value="PyrdxlP-dep_Trfase_major"/>
</dbReference>
<evidence type="ECO:0000256" key="9">
    <source>
        <dbReference type="ARBA" id="ARBA00022898"/>
    </source>
</evidence>
<dbReference type="GO" id="GO:0042802">
    <property type="term" value="F:identical protein binding"/>
    <property type="evidence" value="ECO:0007669"/>
    <property type="project" value="TreeGrafter"/>
</dbReference>
<keyword evidence="7" id="KW-0028">Amino-acid biosynthesis</keyword>
<keyword evidence="11" id="KW-0732">Signal</keyword>
<dbReference type="InterPro" id="IPR005814">
    <property type="entry name" value="Aminotrans_3"/>
</dbReference>
<accession>A0A7S3PVF6</accession>
<dbReference type="Gene3D" id="3.90.1150.10">
    <property type="entry name" value="Aspartate Aminotransferase, domain 1"/>
    <property type="match status" value="1"/>
</dbReference>
<dbReference type="PANTHER" id="PTHR11986:SF79">
    <property type="entry name" value="ACETYLORNITHINE AMINOTRANSFERASE, MITOCHONDRIAL"/>
    <property type="match status" value="1"/>
</dbReference>
<evidence type="ECO:0000256" key="4">
    <source>
        <dbReference type="ARBA" id="ARBA00008954"/>
    </source>
</evidence>
<evidence type="ECO:0000256" key="1">
    <source>
        <dbReference type="ARBA" id="ARBA00001933"/>
    </source>
</evidence>
<dbReference type="GO" id="GO:0030170">
    <property type="term" value="F:pyridoxal phosphate binding"/>
    <property type="evidence" value="ECO:0007669"/>
    <property type="project" value="InterPro"/>
</dbReference>
<evidence type="ECO:0000256" key="3">
    <source>
        <dbReference type="ARBA" id="ARBA00005024"/>
    </source>
</evidence>
<evidence type="ECO:0000313" key="12">
    <source>
        <dbReference type="EMBL" id="CAE0456901.1"/>
    </source>
</evidence>
<evidence type="ECO:0000256" key="7">
    <source>
        <dbReference type="ARBA" id="ARBA00022605"/>
    </source>
</evidence>
<evidence type="ECO:0000256" key="10">
    <source>
        <dbReference type="RuleBase" id="RU003560"/>
    </source>
</evidence>
<dbReference type="CDD" id="cd00610">
    <property type="entry name" value="OAT_like"/>
    <property type="match status" value="1"/>
</dbReference>
<dbReference type="EC" id="2.6.1.11" evidence="5"/>
<comment type="cofactor">
    <cofactor evidence="1">
        <name>pyridoxal 5'-phosphate</name>
        <dbReference type="ChEBI" id="CHEBI:597326"/>
    </cofactor>
</comment>
<dbReference type="GO" id="GO:0006526">
    <property type="term" value="P:L-arginine biosynthetic process"/>
    <property type="evidence" value="ECO:0007669"/>
    <property type="project" value="UniProtKB-UniPathway"/>
</dbReference>
<sequence>MMPKFSSPLLAVILALGSQYMTSADAFSMAGPHHRQLASHKVTDTQLHASVEKTGLKAPSDIPMDDIPGMFEKYVQKTYGRYNLTIESGKGCTLTDSNGKKYLDFVAGISTCILGHSNAELSQAVTEQINSVHHVSNLYYIPSQAQLAAWLVENSCADKAFFCNSGAEANEGAIKLARRHGNVNLGITDPVIITAKQSFHGRTLAALSATGQPKYHEGFTYGGSMVPGFQYVTYNDQEELIAMVEEMNKTPAEDAKVGRKRGVAAIMLEALQGEGGIITGDPEYFALARKLCDDSGALLMCDEVQVGMGRSGKLWGFENLGIEPDVFTSAKALGGGVPIGALLARGQAADVLVPGSHASTYGGNPLACAAGLAVAQYICDHDLLTCAKERGDQLSAGLGKLAEKYPNVLADTRGWGLLKGIKINDDAGVTAGELVGDAMDEGLLLVAAGPSVVRFVPPLIVTEEEINEALSIFESAIVKHL</sequence>
<feature type="signal peptide" evidence="11">
    <location>
        <begin position="1"/>
        <end position="26"/>
    </location>
</feature>
<dbReference type="EMBL" id="HBIO01002456">
    <property type="protein sequence ID" value="CAE0456901.1"/>
    <property type="molecule type" value="Transcribed_RNA"/>
</dbReference>
<evidence type="ECO:0000256" key="2">
    <source>
        <dbReference type="ARBA" id="ARBA00004173"/>
    </source>
</evidence>
<comment type="pathway">
    <text evidence="3">Amino-acid biosynthesis; L-arginine biosynthesis; N(2)-acetyl-L-ornithine from L-glutamate: step 4/4.</text>
</comment>
<keyword evidence="8" id="KW-0808">Transferase</keyword>
<evidence type="ECO:0000256" key="5">
    <source>
        <dbReference type="ARBA" id="ARBA00012919"/>
    </source>
</evidence>
<dbReference type="AlphaFoldDB" id="A0A7S3PVF6"/>
<dbReference type="HAMAP" id="MF_01107">
    <property type="entry name" value="ArgD_aminotrans_3"/>
    <property type="match status" value="1"/>
</dbReference>
<dbReference type="SUPFAM" id="SSF53383">
    <property type="entry name" value="PLP-dependent transferases"/>
    <property type="match status" value="1"/>
</dbReference>
<comment type="similarity">
    <text evidence="4 10">Belongs to the class-III pyridoxal-phosphate-dependent aminotransferase family.</text>
</comment>
<dbReference type="PIRSF" id="PIRSF000521">
    <property type="entry name" value="Transaminase_4ab_Lys_Orn"/>
    <property type="match status" value="1"/>
</dbReference>
<evidence type="ECO:0000256" key="8">
    <source>
        <dbReference type="ARBA" id="ARBA00022679"/>
    </source>
</evidence>
<dbReference type="FunFam" id="3.40.640.10:FF:000004">
    <property type="entry name" value="Acetylornithine aminotransferase"/>
    <property type="match status" value="1"/>
</dbReference>
<name>A0A7S3PVF6_9STRA</name>
<keyword evidence="9 10" id="KW-0663">Pyridoxal phosphate</keyword>
<keyword evidence="6" id="KW-0032">Aminotransferase</keyword>
<protein>
    <recommendedName>
        <fullName evidence="5">acetylornithine transaminase</fullName>
        <ecNumber evidence="5">2.6.1.11</ecNumber>
    </recommendedName>
</protein>
<dbReference type="GO" id="GO:0003992">
    <property type="term" value="F:N2-acetyl-L-ornithine:2-oxoglutarate 5-aminotransferase activity"/>
    <property type="evidence" value="ECO:0007669"/>
    <property type="project" value="UniProtKB-EC"/>
</dbReference>
<feature type="chain" id="PRO_5031095276" description="acetylornithine transaminase" evidence="11">
    <location>
        <begin position="27"/>
        <end position="481"/>
    </location>
</feature>
<dbReference type="PANTHER" id="PTHR11986">
    <property type="entry name" value="AMINOTRANSFERASE CLASS III"/>
    <property type="match status" value="1"/>
</dbReference>
<dbReference type="UniPathway" id="UPA00068">
    <property type="reaction ID" value="UER00109"/>
</dbReference>
<comment type="subcellular location">
    <subcellularLocation>
        <location evidence="2">Mitochondrion</location>
    </subcellularLocation>
</comment>
<reference evidence="12" key="1">
    <citation type="submission" date="2021-01" db="EMBL/GenBank/DDBJ databases">
        <authorList>
            <person name="Corre E."/>
            <person name="Pelletier E."/>
            <person name="Niang G."/>
            <person name="Scheremetjew M."/>
            <person name="Finn R."/>
            <person name="Kale V."/>
            <person name="Holt S."/>
            <person name="Cochrane G."/>
            <person name="Meng A."/>
            <person name="Brown T."/>
            <person name="Cohen L."/>
        </authorList>
    </citation>
    <scope>NUCLEOTIDE SEQUENCE</scope>
    <source>
        <strain evidence="12">MM31A-1</strain>
    </source>
</reference>
<organism evidence="12">
    <name type="scientific">Chaetoceros debilis</name>
    <dbReference type="NCBI Taxonomy" id="122233"/>
    <lineage>
        <taxon>Eukaryota</taxon>
        <taxon>Sar</taxon>
        <taxon>Stramenopiles</taxon>
        <taxon>Ochrophyta</taxon>
        <taxon>Bacillariophyta</taxon>
        <taxon>Coscinodiscophyceae</taxon>
        <taxon>Chaetocerotophycidae</taxon>
        <taxon>Chaetocerotales</taxon>
        <taxon>Chaetocerotaceae</taxon>
        <taxon>Chaetoceros</taxon>
    </lineage>
</organism>
<dbReference type="Pfam" id="PF00202">
    <property type="entry name" value="Aminotran_3"/>
    <property type="match status" value="1"/>
</dbReference>
<dbReference type="InterPro" id="IPR049704">
    <property type="entry name" value="Aminotrans_3_PPA_site"/>
</dbReference>
<dbReference type="GO" id="GO:0005739">
    <property type="term" value="C:mitochondrion"/>
    <property type="evidence" value="ECO:0007669"/>
    <property type="project" value="UniProtKB-SubCell"/>
</dbReference>
<dbReference type="NCBIfam" id="NF002325">
    <property type="entry name" value="PRK01278.1"/>
    <property type="match status" value="1"/>
</dbReference>
<dbReference type="NCBIfam" id="TIGR00707">
    <property type="entry name" value="argD"/>
    <property type="match status" value="1"/>
</dbReference>
<dbReference type="InterPro" id="IPR015424">
    <property type="entry name" value="PyrdxlP-dep_Trfase"/>
</dbReference>
<dbReference type="InterPro" id="IPR015422">
    <property type="entry name" value="PyrdxlP-dep_Trfase_small"/>
</dbReference>
<evidence type="ECO:0000256" key="6">
    <source>
        <dbReference type="ARBA" id="ARBA00022576"/>
    </source>
</evidence>
<dbReference type="PROSITE" id="PS00600">
    <property type="entry name" value="AA_TRANSFER_CLASS_3"/>
    <property type="match status" value="1"/>
</dbReference>
<evidence type="ECO:0000256" key="11">
    <source>
        <dbReference type="SAM" id="SignalP"/>
    </source>
</evidence>
<gene>
    <name evidence="12" type="ORF">CDEB00056_LOCUS1742</name>
</gene>